<dbReference type="Gene3D" id="3.30.230.10">
    <property type="match status" value="1"/>
</dbReference>
<evidence type="ECO:0000313" key="2">
    <source>
        <dbReference type="Proteomes" id="UP000194225"/>
    </source>
</evidence>
<dbReference type="InterPro" id="IPR014721">
    <property type="entry name" value="Ribsml_uS5_D2-typ_fold_subgr"/>
</dbReference>
<gene>
    <name evidence="1" type="ORF">BG653_05008</name>
</gene>
<proteinExistence type="predicted"/>
<dbReference type="Proteomes" id="UP000194225">
    <property type="component" value="Unassembled WGS sequence"/>
</dbReference>
<accession>A0ABX3XT31</accession>
<name>A0ABX3XT31_STRPT</name>
<protein>
    <submittedName>
        <fullName evidence="1">Uncharacterized protein</fullName>
    </submittedName>
</protein>
<comment type="caution">
    <text evidence="1">The sequence shown here is derived from an EMBL/GenBank/DDBJ whole genome shotgun (WGS) entry which is preliminary data.</text>
</comment>
<dbReference type="EMBL" id="MIGA01000039">
    <property type="protein sequence ID" value="OSY41645.1"/>
    <property type="molecule type" value="Genomic_DNA"/>
</dbReference>
<sequence length="169" mass="18455">MWAWAASESRWHDSAAARTVPAMNATLPRPVRGVKVYSRQTIGACAPTYGRVELDFEPASASAASSIEFACTAEPEPSPEYEESLAQGILCELAATDIKVPDAYRGPPVRARVIVRAVSWHWVDSCELTFARLGALAVREALSCVSEDREPQLIETRVSLTLPQHFGAR</sequence>
<reference evidence="1 2" key="1">
    <citation type="submission" date="2016-09" db="EMBL/GenBank/DDBJ databases">
        <title>Streptomyces platensis DSM40041, a candidate organism with high potential of specific P450 cytochromes.</title>
        <authorList>
            <person name="Grumaz C."/>
            <person name="Vainshtein Y."/>
            <person name="Kirstahler P."/>
            <person name="Sohn K."/>
        </authorList>
    </citation>
    <scope>NUCLEOTIDE SEQUENCE [LARGE SCALE GENOMIC DNA]</scope>
    <source>
        <strain evidence="1 2">DSM 40041</strain>
    </source>
</reference>
<organism evidence="1 2">
    <name type="scientific">Streptomyces platensis</name>
    <dbReference type="NCBI Taxonomy" id="58346"/>
    <lineage>
        <taxon>Bacteria</taxon>
        <taxon>Bacillati</taxon>
        <taxon>Actinomycetota</taxon>
        <taxon>Actinomycetes</taxon>
        <taxon>Kitasatosporales</taxon>
        <taxon>Streptomycetaceae</taxon>
        <taxon>Streptomyces</taxon>
    </lineage>
</organism>
<keyword evidence="2" id="KW-1185">Reference proteome</keyword>
<evidence type="ECO:0000313" key="1">
    <source>
        <dbReference type="EMBL" id="OSY41645.1"/>
    </source>
</evidence>